<dbReference type="Proteomes" id="UP000799779">
    <property type="component" value="Unassembled WGS sequence"/>
</dbReference>
<feature type="transmembrane region" description="Helical" evidence="2">
    <location>
        <begin position="122"/>
        <end position="144"/>
    </location>
</feature>
<evidence type="ECO:0000313" key="4">
    <source>
        <dbReference type="Proteomes" id="UP000799779"/>
    </source>
</evidence>
<evidence type="ECO:0000256" key="2">
    <source>
        <dbReference type="SAM" id="Phobius"/>
    </source>
</evidence>
<keyword evidence="2" id="KW-1133">Transmembrane helix</keyword>
<name>A0A6A5W0X8_9PLEO</name>
<keyword evidence="4" id="KW-1185">Reference proteome</keyword>
<proteinExistence type="predicted"/>
<feature type="region of interest" description="Disordered" evidence="1">
    <location>
        <begin position="1"/>
        <end position="29"/>
    </location>
</feature>
<keyword evidence="2" id="KW-0812">Transmembrane</keyword>
<reference evidence="3" key="1">
    <citation type="journal article" date="2020" name="Stud. Mycol.">
        <title>101 Dothideomycetes genomes: a test case for predicting lifestyles and emergence of pathogens.</title>
        <authorList>
            <person name="Haridas S."/>
            <person name="Albert R."/>
            <person name="Binder M."/>
            <person name="Bloem J."/>
            <person name="Labutti K."/>
            <person name="Salamov A."/>
            <person name="Andreopoulos B."/>
            <person name="Baker S."/>
            <person name="Barry K."/>
            <person name="Bills G."/>
            <person name="Bluhm B."/>
            <person name="Cannon C."/>
            <person name="Castanera R."/>
            <person name="Culley D."/>
            <person name="Daum C."/>
            <person name="Ezra D."/>
            <person name="Gonzalez J."/>
            <person name="Henrissat B."/>
            <person name="Kuo A."/>
            <person name="Liang C."/>
            <person name="Lipzen A."/>
            <person name="Lutzoni F."/>
            <person name="Magnuson J."/>
            <person name="Mondo S."/>
            <person name="Nolan M."/>
            <person name="Ohm R."/>
            <person name="Pangilinan J."/>
            <person name="Park H.-J."/>
            <person name="Ramirez L."/>
            <person name="Alfaro M."/>
            <person name="Sun H."/>
            <person name="Tritt A."/>
            <person name="Yoshinaga Y."/>
            <person name="Zwiers L.-H."/>
            <person name="Turgeon B."/>
            <person name="Goodwin S."/>
            <person name="Spatafora J."/>
            <person name="Crous P."/>
            <person name="Grigoriev I."/>
        </authorList>
    </citation>
    <scope>NUCLEOTIDE SEQUENCE</scope>
    <source>
        <strain evidence="3">CBS 123094</strain>
    </source>
</reference>
<gene>
    <name evidence="3" type="ORF">P154DRAFT_581403</name>
</gene>
<evidence type="ECO:0000313" key="3">
    <source>
        <dbReference type="EMBL" id="KAF1994847.1"/>
    </source>
</evidence>
<sequence>MARRGWAATANSSSEWRGPWQQQQQQQQQRKHLVFVVAGHAAARHTHTKGRRAASSEHHASSIKVRFAAMPVRRPPRVNEWPAWRRQSRAGTPPPSLRLYLNVPDGLLERFRRTASYLCARIGLAMALYLSLTAPVGHATLVAISSSRRSRARSWWAS</sequence>
<protein>
    <submittedName>
        <fullName evidence="3">Uncharacterized protein</fullName>
    </submittedName>
</protein>
<keyword evidence="2" id="KW-0472">Membrane</keyword>
<accession>A0A6A5W0X8</accession>
<evidence type="ECO:0000256" key="1">
    <source>
        <dbReference type="SAM" id="MobiDB-lite"/>
    </source>
</evidence>
<organism evidence="3 4">
    <name type="scientific">Amniculicola lignicola CBS 123094</name>
    <dbReference type="NCBI Taxonomy" id="1392246"/>
    <lineage>
        <taxon>Eukaryota</taxon>
        <taxon>Fungi</taxon>
        <taxon>Dikarya</taxon>
        <taxon>Ascomycota</taxon>
        <taxon>Pezizomycotina</taxon>
        <taxon>Dothideomycetes</taxon>
        <taxon>Pleosporomycetidae</taxon>
        <taxon>Pleosporales</taxon>
        <taxon>Amniculicolaceae</taxon>
        <taxon>Amniculicola</taxon>
    </lineage>
</organism>
<dbReference type="AlphaFoldDB" id="A0A6A5W0X8"/>
<dbReference type="EMBL" id="ML977650">
    <property type="protein sequence ID" value="KAF1994847.1"/>
    <property type="molecule type" value="Genomic_DNA"/>
</dbReference>